<dbReference type="Proteomes" id="UP000663454">
    <property type="component" value="Chromosome"/>
</dbReference>
<protein>
    <submittedName>
        <fullName evidence="1">Type II toxin-antitoxin system VapC family toxin</fullName>
    </submittedName>
</protein>
<keyword evidence="2" id="KW-1185">Reference proteome</keyword>
<dbReference type="EMBL" id="CP031393">
    <property type="protein sequence ID" value="QSH98448.1"/>
    <property type="molecule type" value="Genomic_DNA"/>
</dbReference>
<evidence type="ECO:0000313" key="1">
    <source>
        <dbReference type="EMBL" id="QSH98448.1"/>
    </source>
</evidence>
<evidence type="ECO:0000313" key="2">
    <source>
        <dbReference type="Proteomes" id="UP000663454"/>
    </source>
</evidence>
<organism evidence="1 2">
    <name type="scientific">Treponema medium</name>
    <dbReference type="NCBI Taxonomy" id="58231"/>
    <lineage>
        <taxon>Bacteria</taxon>
        <taxon>Pseudomonadati</taxon>
        <taxon>Spirochaetota</taxon>
        <taxon>Spirochaetia</taxon>
        <taxon>Spirochaetales</taxon>
        <taxon>Treponemataceae</taxon>
        <taxon>Treponema</taxon>
    </lineage>
</organism>
<proteinExistence type="predicted"/>
<sequence>MCFLNGKFLSVREKFLSVSPKKDKIFLIYRLAFSGQTVDYRRCLY</sequence>
<gene>
    <name evidence="1" type="ORF">DWB79_11980</name>
</gene>
<name>A0ABX7LZQ5_TREMD</name>
<reference evidence="1 2" key="1">
    <citation type="submission" date="2018-08" db="EMBL/GenBank/DDBJ databases">
        <authorList>
            <person name="Clegg S.R."/>
            <person name="Carter S.D."/>
            <person name="Radford A.D."/>
            <person name="Darby A."/>
            <person name="Hall N."/>
            <person name="Birtles R."/>
            <person name="Evans N.J."/>
        </authorList>
    </citation>
    <scope>NUCLEOTIDE SEQUENCE [LARGE SCALE GENOMIC DNA]</scope>
    <source>
        <strain evidence="1 2">ATCC 700293</strain>
    </source>
</reference>
<accession>A0ABX7LZQ5</accession>